<dbReference type="RefSeq" id="WP_025204964.1">
    <property type="nucleotide sequence ID" value="NZ_CP046996.1"/>
</dbReference>
<dbReference type="InterPro" id="IPR004424">
    <property type="entry name" value="IspE"/>
</dbReference>
<dbReference type="GO" id="GO:0019288">
    <property type="term" value="P:isopentenyl diphosphate biosynthetic process, methylerythritol 4-phosphate pathway"/>
    <property type="evidence" value="ECO:0007669"/>
    <property type="project" value="UniProtKB-UniRule"/>
</dbReference>
<reference evidence="12 13" key="1">
    <citation type="submission" date="2019-12" db="EMBL/GenBank/DDBJ databases">
        <title>Sequence classification of anaerobic respiratory reductive dehalogenases: First we see many, then we see few.</title>
        <authorList>
            <person name="Molenda O."/>
            <person name="Puentes Jacome L.A."/>
            <person name="Cao X."/>
            <person name="Nesbo C.L."/>
            <person name="Tang S."/>
            <person name="Morson N."/>
            <person name="Patron J."/>
            <person name="Lomheim L."/>
            <person name="Wishart D.S."/>
            <person name="Edwards E.A."/>
        </authorList>
    </citation>
    <scope>NUCLEOTIDE SEQUENCE [LARGE SCALE GENOMIC DNA]</scope>
    <source>
        <strain evidence="12 13">12DCA</strain>
    </source>
</reference>
<sequence length="299" mass="32214">MKENSVVVLAPAKINLALAVNDIRTDGYHSLETVFQSVSLFDRVEITLQGDGISCLCGELSGEKNLAYQAAGLFLDEYKARTSGVTPGAEINIEKHIPLQAGLAGGSSDAAAVLIGLNRLLSNPFSYEHLVGLAKQCGSDTAFCLLGGTAWGEGTGSELKELPRAPEMDIILVKPEQGVSTADAYRLFDKRAEFSKLNQKKWVSVLSAARIDMIGRMLSNDLENVVFDLVPEISVLKRWLLEGGCLGALMSGSGSTLFGVVKDHGQGEKMRKVLAEKGYHQTWLVKTIGSRNIKSGEKE</sequence>
<evidence type="ECO:0000256" key="7">
    <source>
        <dbReference type="ARBA" id="ARBA00022840"/>
    </source>
</evidence>
<dbReference type="PIRSF" id="PIRSF010376">
    <property type="entry name" value="IspE"/>
    <property type="match status" value="1"/>
</dbReference>
<dbReference type="PANTHER" id="PTHR43527:SF2">
    <property type="entry name" value="4-DIPHOSPHOCYTIDYL-2-C-METHYL-D-ERYTHRITOL KINASE, CHLOROPLASTIC"/>
    <property type="match status" value="1"/>
</dbReference>
<feature type="domain" description="GHMP kinase C-terminal" evidence="11">
    <location>
        <begin position="210"/>
        <end position="279"/>
    </location>
</feature>
<name>A0A857DF96_9FIRM</name>
<keyword evidence="6 9" id="KW-0418">Kinase</keyword>
<dbReference type="Proteomes" id="UP000430508">
    <property type="component" value="Chromosome"/>
</dbReference>
<dbReference type="AlphaFoldDB" id="A0A857DF96"/>
<accession>A0A857DF96</accession>
<dbReference type="InterPro" id="IPR006204">
    <property type="entry name" value="GHMP_kinase_N_dom"/>
</dbReference>
<evidence type="ECO:0000256" key="3">
    <source>
        <dbReference type="ARBA" id="ARBA00017473"/>
    </source>
</evidence>
<dbReference type="GO" id="GO:0005524">
    <property type="term" value="F:ATP binding"/>
    <property type="evidence" value="ECO:0007669"/>
    <property type="project" value="UniProtKB-UniRule"/>
</dbReference>
<feature type="binding site" evidence="9">
    <location>
        <begin position="98"/>
        <end position="108"/>
    </location>
    <ligand>
        <name>ATP</name>
        <dbReference type="ChEBI" id="CHEBI:30616"/>
    </ligand>
</feature>
<protein>
    <recommendedName>
        <fullName evidence="3 9">4-diphosphocytidyl-2-C-methyl-D-erythritol kinase</fullName>
        <shortName evidence="9">CMK</shortName>
        <ecNumber evidence="2 9">2.7.1.148</ecNumber>
    </recommendedName>
    <alternativeName>
        <fullName evidence="8 9">4-(cytidine-5'-diphospho)-2-C-methyl-D-erythritol kinase</fullName>
    </alternativeName>
</protein>
<dbReference type="NCBIfam" id="TIGR00154">
    <property type="entry name" value="ispE"/>
    <property type="match status" value="1"/>
</dbReference>
<evidence type="ECO:0000256" key="2">
    <source>
        <dbReference type="ARBA" id="ARBA00012052"/>
    </source>
</evidence>
<feature type="active site" evidence="9">
    <location>
        <position position="140"/>
    </location>
</feature>
<keyword evidence="4 9" id="KW-0808">Transferase</keyword>
<comment type="pathway">
    <text evidence="9">Isoprenoid biosynthesis; isopentenyl diphosphate biosynthesis via DXP pathway; isopentenyl diphosphate from 1-deoxy-D-xylulose 5-phosphate: step 3/6.</text>
</comment>
<comment type="catalytic activity">
    <reaction evidence="9">
        <text>4-CDP-2-C-methyl-D-erythritol + ATP = 4-CDP-2-C-methyl-D-erythritol 2-phosphate + ADP + H(+)</text>
        <dbReference type="Rhea" id="RHEA:18437"/>
        <dbReference type="ChEBI" id="CHEBI:15378"/>
        <dbReference type="ChEBI" id="CHEBI:30616"/>
        <dbReference type="ChEBI" id="CHEBI:57823"/>
        <dbReference type="ChEBI" id="CHEBI:57919"/>
        <dbReference type="ChEBI" id="CHEBI:456216"/>
        <dbReference type="EC" id="2.7.1.148"/>
    </reaction>
</comment>
<dbReference type="EC" id="2.7.1.148" evidence="2 9"/>
<feature type="active site" evidence="9">
    <location>
        <position position="13"/>
    </location>
</feature>
<evidence type="ECO:0000256" key="5">
    <source>
        <dbReference type="ARBA" id="ARBA00022741"/>
    </source>
</evidence>
<keyword evidence="9" id="KW-0414">Isoprene biosynthesis</keyword>
<dbReference type="EMBL" id="CP046996">
    <property type="protein sequence ID" value="QGZ99370.1"/>
    <property type="molecule type" value="Genomic_DNA"/>
</dbReference>
<evidence type="ECO:0000256" key="9">
    <source>
        <dbReference type="HAMAP-Rule" id="MF_00061"/>
    </source>
</evidence>
<evidence type="ECO:0000256" key="4">
    <source>
        <dbReference type="ARBA" id="ARBA00022679"/>
    </source>
</evidence>
<comment type="function">
    <text evidence="9">Catalyzes the phosphorylation of the position 2 hydroxy group of 4-diphosphocytidyl-2C-methyl-D-erythritol.</text>
</comment>
<dbReference type="Pfam" id="PF08544">
    <property type="entry name" value="GHMP_kinases_C"/>
    <property type="match status" value="1"/>
</dbReference>
<dbReference type="Gene3D" id="3.30.230.10">
    <property type="match status" value="1"/>
</dbReference>
<dbReference type="GO" id="GO:0050515">
    <property type="term" value="F:4-(cytidine 5'-diphospho)-2-C-methyl-D-erythritol kinase activity"/>
    <property type="evidence" value="ECO:0007669"/>
    <property type="project" value="UniProtKB-UniRule"/>
</dbReference>
<dbReference type="InterPro" id="IPR036554">
    <property type="entry name" value="GHMP_kinase_C_sf"/>
</dbReference>
<comment type="similarity">
    <text evidence="1 9">Belongs to the GHMP kinase family. IspE subfamily.</text>
</comment>
<keyword evidence="5 9" id="KW-0547">Nucleotide-binding</keyword>
<dbReference type="SUPFAM" id="SSF55060">
    <property type="entry name" value="GHMP Kinase, C-terminal domain"/>
    <property type="match status" value="1"/>
</dbReference>
<evidence type="ECO:0000259" key="10">
    <source>
        <dbReference type="Pfam" id="PF00288"/>
    </source>
</evidence>
<dbReference type="UniPathway" id="UPA00056">
    <property type="reaction ID" value="UER00094"/>
</dbReference>
<dbReference type="PANTHER" id="PTHR43527">
    <property type="entry name" value="4-DIPHOSPHOCYTIDYL-2-C-METHYL-D-ERYTHRITOL KINASE, CHLOROPLASTIC"/>
    <property type="match status" value="1"/>
</dbReference>
<dbReference type="HAMAP" id="MF_00061">
    <property type="entry name" value="IspE"/>
    <property type="match status" value="1"/>
</dbReference>
<evidence type="ECO:0000313" key="13">
    <source>
        <dbReference type="Proteomes" id="UP000430508"/>
    </source>
</evidence>
<evidence type="ECO:0000256" key="6">
    <source>
        <dbReference type="ARBA" id="ARBA00022777"/>
    </source>
</evidence>
<dbReference type="InterPro" id="IPR013750">
    <property type="entry name" value="GHMP_kinase_C_dom"/>
</dbReference>
<organism evidence="12 13">
    <name type="scientific">Dehalobacter restrictus</name>
    <dbReference type="NCBI Taxonomy" id="55583"/>
    <lineage>
        <taxon>Bacteria</taxon>
        <taxon>Bacillati</taxon>
        <taxon>Bacillota</taxon>
        <taxon>Clostridia</taxon>
        <taxon>Eubacteriales</taxon>
        <taxon>Desulfitobacteriaceae</taxon>
        <taxon>Dehalobacter</taxon>
    </lineage>
</organism>
<proteinExistence type="inferred from homology"/>
<dbReference type="GO" id="GO:0016114">
    <property type="term" value="P:terpenoid biosynthetic process"/>
    <property type="evidence" value="ECO:0007669"/>
    <property type="project" value="UniProtKB-UniRule"/>
</dbReference>
<dbReference type="InterPro" id="IPR020568">
    <property type="entry name" value="Ribosomal_Su5_D2-typ_SF"/>
</dbReference>
<dbReference type="InterPro" id="IPR014721">
    <property type="entry name" value="Ribsml_uS5_D2-typ_fold_subgr"/>
</dbReference>
<dbReference type="Pfam" id="PF00288">
    <property type="entry name" value="GHMP_kinases_N"/>
    <property type="match status" value="1"/>
</dbReference>
<evidence type="ECO:0000256" key="1">
    <source>
        <dbReference type="ARBA" id="ARBA00009684"/>
    </source>
</evidence>
<dbReference type="SUPFAM" id="SSF54211">
    <property type="entry name" value="Ribosomal protein S5 domain 2-like"/>
    <property type="match status" value="1"/>
</dbReference>
<evidence type="ECO:0000259" key="11">
    <source>
        <dbReference type="Pfam" id="PF08544"/>
    </source>
</evidence>
<keyword evidence="7 9" id="KW-0067">ATP-binding</keyword>
<evidence type="ECO:0000256" key="8">
    <source>
        <dbReference type="ARBA" id="ARBA00032554"/>
    </source>
</evidence>
<dbReference type="Gene3D" id="3.30.70.890">
    <property type="entry name" value="GHMP kinase, C-terminal domain"/>
    <property type="match status" value="1"/>
</dbReference>
<evidence type="ECO:0000313" key="12">
    <source>
        <dbReference type="EMBL" id="QGZ99370.1"/>
    </source>
</evidence>
<gene>
    <name evidence="9 12" type="primary">ispE</name>
    <name evidence="12" type="ORF">GQ588_01125</name>
</gene>
<feature type="domain" description="GHMP kinase N-terminal" evidence="10">
    <location>
        <begin position="65"/>
        <end position="148"/>
    </location>
</feature>